<evidence type="ECO:0000313" key="2">
    <source>
        <dbReference type="Proteomes" id="UP001265259"/>
    </source>
</evidence>
<keyword evidence="2" id="KW-1185">Reference proteome</keyword>
<dbReference type="EMBL" id="JAVRHL010000002">
    <property type="protein sequence ID" value="MDT0682738.1"/>
    <property type="molecule type" value="Genomic_DNA"/>
</dbReference>
<organism evidence="1 2">
    <name type="scientific">Tropicimonas omnivorans</name>
    <dbReference type="NCBI Taxonomy" id="3075590"/>
    <lineage>
        <taxon>Bacteria</taxon>
        <taxon>Pseudomonadati</taxon>
        <taxon>Pseudomonadota</taxon>
        <taxon>Alphaproteobacteria</taxon>
        <taxon>Rhodobacterales</taxon>
        <taxon>Roseobacteraceae</taxon>
        <taxon>Tropicimonas</taxon>
    </lineage>
</organism>
<accession>A0ABU3DGQ6</accession>
<proteinExistence type="predicted"/>
<reference evidence="1 2" key="1">
    <citation type="submission" date="2023-09" db="EMBL/GenBank/DDBJ databases">
        <authorList>
            <person name="Rey-Velasco X."/>
        </authorList>
    </citation>
    <scope>NUCLEOTIDE SEQUENCE [LARGE SCALE GENOMIC DNA]</scope>
    <source>
        <strain evidence="1 2">F158</strain>
    </source>
</reference>
<gene>
    <name evidence="1" type="ORF">RM543_08570</name>
</gene>
<name>A0ABU3DGQ6_9RHOB</name>
<sequence>MPRNPAPWELATHICSAWAQSMLLAQEAQMVIAYRTLGAAGLWPVTAGENSRMVSEKGPAFTASAMAASMAAMTGKRPDEIMTAAIRPLRKETSRNAKRLSGGR</sequence>
<dbReference type="RefSeq" id="WP_311690578.1">
    <property type="nucleotide sequence ID" value="NZ_JAVRHL010000002.1"/>
</dbReference>
<comment type="caution">
    <text evidence="1">The sequence shown here is derived from an EMBL/GenBank/DDBJ whole genome shotgun (WGS) entry which is preliminary data.</text>
</comment>
<evidence type="ECO:0000313" key="1">
    <source>
        <dbReference type="EMBL" id="MDT0682738.1"/>
    </source>
</evidence>
<protein>
    <submittedName>
        <fullName evidence="1">Antifreeze protein</fullName>
    </submittedName>
</protein>
<dbReference type="Proteomes" id="UP001265259">
    <property type="component" value="Unassembled WGS sequence"/>
</dbReference>